<accession>A0A9P3TDC1</accession>
<dbReference type="CDD" id="cd01949">
    <property type="entry name" value="GGDEF"/>
    <property type="match status" value="1"/>
</dbReference>
<feature type="transmembrane region" description="Helical" evidence="5">
    <location>
        <begin position="77"/>
        <end position="99"/>
    </location>
</feature>
<comment type="caution">
    <text evidence="8">The sequence shown here is derived from an EMBL/GenBank/DDBJ whole genome shotgun (WGS) entry which is preliminary data.</text>
</comment>
<feature type="transmembrane region" description="Helical" evidence="5">
    <location>
        <begin position="228"/>
        <end position="249"/>
    </location>
</feature>
<dbReference type="InterPro" id="IPR043128">
    <property type="entry name" value="Rev_trsase/Diguanyl_cyclase"/>
</dbReference>
<evidence type="ECO:0000256" key="2">
    <source>
        <dbReference type="ARBA" id="ARBA00004665"/>
    </source>
</evidence>
<comment type="catalytic activity">
    <reaction evidence="4">
        <text>2 GTP = 3',3'-c-di-GMP + 2 diphosphate</text>
        <dbReference type="Rhea" id="RHEA:24898"/>
        <dbReference type="ChEBI" id="CHEBI:33019"/>
        <dbReference type="ChEBI" id="CHEBI:37565"/>
        <dbReference type="ChEBI" id="CHEBI:58805"/>
        <dbReference type="EC" id="2.7.7.65"/>
    </reaction>
</comment>
<evidence type="ECO:0000256" key="4">
    <source>
        <dbReference type="ARBA" id="ARBA00034247"/>
    </source>
</evidence>
<feature type="transmembrane region" description="Helical" evidence="5">
    <location>
        <begin position="12"/>
        <end position="30"/>
    </location>
</feature>
<dbReference type="AlphaFoldDB" id="A0A9P3TDC1"/>
<evidence type="ECO:0000313" key="9">
    <source>
        <dbReference type="Proteomes" id="UP000867740"/>
    </source>
</evidence>
<dbReference type="PANTHER" id="PTHR46663">
    <property type="entry name" value="DIGUANYLATE CYCLASE DGCT-RELATED"/>
    <property type="match status" value="1"/>
</dbReference>
<dbReference type="InterPro" id="IPR052163">
    <property type="entry name" value="DGC-Regulatory_Protein"/>
</dbReference>
<feature type="domain" description="MHYT" evidence="7">
    <location>
        <begin position="7"/>
        <end position="201"/>
    </location>
</feature>
<dbReference type="SUPFAM" id="SSF55073">
    <property type="entry name" value="Nucleotide cyclase"/>
    <property type="match status" value="1"/>
</dbReference>
<organism evidence="8 9">
    <name type="scientific">Kluyvera intermedia</name>
    <name type="common">Enterobacter intermedius</name>
    <dbReference type="NCBI Taxonomy" id="61648"/>
    <lineage>
        <taxon>Bacteria</taxon>
        <taxon>Pseudomonadati</taxon>
        <taxon>Pseudomonadota</taxon>
        <taxon>Gammaproteobacteria</taxon>
        <taxon>Enterobacterales</taxon>
        <taxon>Enterobacteriaceae</taxon>
        <taxon>Kluyvera</taxon>
    </lineage>
</organism>
<evidence type="ECO:0000256" key="5">
    <source>
        <dbReference type="PROSITE-ProRule" id="PRU00244"/>
    </source>
</evidence>
<dbReference type="InterPro" id="IPR029787">
    <property type="entry name" value="Nucleotide_cyclase"/>
</dbReference>
<dbReference type="SMART" id="SM00267">
    <property type="entry name" value="GGDEF"/>
    <property type="match status" value="1"/>
</dbReference>
<feature type="transmembrane region" description="Helical" evidence="5">
    <location>
        <begin position="173"/>
        <end position="194"/>
    </location>
</feature>
<reference evidence="8" key="2">
    <citation type="submission" date="2020-10" db="EMBL/GenBank/DDBJ databases">
        <authorList>
            <consortium name="NCBI Pathogen Detection Project"/>
        </authorList>
    </citation>
    <scope>NUCLEOTIDE SEQUENCE</scope>
    <source>
        <strain evidence="8">CAVp300</strain>
    </source>
</reference>
<comment type="pathway">
    <text evidence="2">Purine metabolism; 3',5'-cyclic di-GMP biosynthesis.</text>
</comment>
<dbReference type="Pfam" id="PF00990">
    <property type="entry name" value="GGDEF"/>
    <property type="match status" value="1"/>
</dbReference>
<dbReference type="GO" id="GO:0052621">
    <property type="term" value="F:diguanylate cyclase activity"/>
    <property type="evidence" value="ECO:0007669"/>
    <property type="project" value="UniProtKB-EC"/>
</dbReference>
<sequence>MMLYVSWDPILIGISFVVAFIASFVALDSASKIFSSSVRGALFWRFCGGATLGMGIWSMHFVGMLAMRMPIVMHYDLVLTIASFVVALIAATLAINVVVSAEMPPFRRLMLATCLLSLGIVGMHALGMAALTDYVTLYWNTPRLVLSVTIAFFASGFSLWLAFVRQFNQHRAFIYRVFAGLVLGITICAMHYVAMSAVEFSNGKDSSGIIVRSTAYYSTHTSVSEAGLSIWVSTSTLIVLGIMLFISLIDSQIRTSRLTESLRQLNHQLEMQAHFDPLTNLANRIQFDVLLDACLASAAAQRQRFALLFMDLDRFKQVNDAYGHHVGDLLLKSVSVRLSTCVNAKMTLARLGGDEFILLVPDCIDEEITTLAKRLVDTIHFPFYEQGHVINVSLSVGISFYPQHGDTVQDLKFKADAAMYRVKKNGRNGWEVWHPAITHNAANTPFFLSDISINQK</sequence>
<dbReference type="EMBL" id="DACSUM010000062">
    <property type="protein sequence ID" value="HAT3584551.1"/>
    <property type="molecule type" value="Genomic_DNA"/>
</dbReference>
<evidence type="ECO:0000256" key="1">
    <source>
        <dbReference type="ARBA" id="ARBA00001946"/>
    </source>
</evidence>
<dbReference type="PROSITE" id="PS50887">
    <property type="entry name" value="GGDEF"/>
    <property type="match status" value="1"/>
</dbReference>
<keyword evidence="5" id="KW-0472">Membrane</keyword>
<keyword evidence="5" id="KW-1133">Transmembrane helix</keyword>
<feature type="transmembrane region" description="Helical" evidence="5">
    <location>
        <begin position="111"/>
        <end position="132"/>
    </location>
</feature>
<reference evidence="8" key="1">
    <citation type="journal article" date="2018" name="Genome Biol.">
        <title>SKESA: strategic k-mer extension for scrupulous assemblies.</title>
        <authorList>
            <person name="Souvorov A."/>
            <person name="Agarwala R."/>
            <person name="Lipman D.J."/>
        </authorList>
    </citation>
    <scope>NUCLEOTIDE SEQUENCE</scope>
    <source>
        <strain evidence="8">CAVp300</strain>
    </source>
</reference>
<dbReference type="NCBIfam" id="TIGR00254">
    <property type="entry name" value="GGDEF"/>
    <property type="match status" value="1"/>
</dbReference>
<keyword evidence="5" id="KW-0812">Transmembrane</keyword>
<evidence type="ECO:0000256" key="3">
    <source>
        <dbReference type="ARBA" id="ARBA00012528"/>
    </source>
</evidence>
<dbReference type="EC" id="2.7.7.65" evidence="3"/>
<dbReference type="Gene3D" id="3.30.70.270">
    <property type="match status" value="1"/>
</dbReference>
<proteinExistence type="predicted"/>
<dbReference type="PANTHER" id="PTHR46663:SF3">
    <property type="entry name" value="SLL0267 PROTEIN"/>
    <property type="match status" value="1"/>
</dbReference>
<dbReference type="InterPro" id="IPR000160">
    <property type="entry name" value="GGDEF_dom"/>
</dbReference>
<dbReference type="Pfam" id="PF03707">
    <property type="entry name" value="MHYT"/>
    <property type="match status" value="2"/>
</dbReference>
<gene>
    <name evidence="8" type="ORF">I8531_004939</name>
</gene>
<dbReference type="PROSITE" id="PS50924">
    <property type="entry name" value="MHYT"/>
    <property type="match status" value="1"/>
</dbReference>
<feature type="transmembrane region" description="Helical" evidence="5">
    <location>
        <begin position="144"/>
        <end position="164"/>
    </location>
</feature>
<dbReference type="GO" id="GO:0016020">
    <property type="term" value="C:membrane"/>
    <property type="evidence" value="ECO:0007669"/>
    <property type="project" value="UniProtKB-UniRule"/>
</dbReference>
<protein>
    <recommendedName>
        <fullName evidence="3">diguanylate cyclase</fullName>
        <ecNumber evidence="3">2.7.7.65</ecNumber>
    </recommendedName>
</protein>
<comment type="cofactor">
    <cofactor evidence="1">
        <name>Mg(2+)</name>
        <dbReference type="ChEBI" id="CHEBI:18420"/>
    </cofactor>
</comment>
<name>A0A9P3TDC1_KLUIN</name>
<feature type="domain" description="GGDEF" evidence="6">
    <location>
        <begin position="303"/>
        <end position="435"/>
    </location>
</feature>
<dbReference type="InterPro" id="IPR005330">
    <property type="entry name" value="MHYT_dom"/>
</dbReference>
<dbReference type="Proteomes" id="UP000867740">
    <property type="component" value="Unassembled WGS sequence"/>
</dbReference>
<dbReference type="FunFam" id="3.30.70.270:FF:000001">
    <property type="entry name" value="Diguanylate cyclase domain protein"/>
    <property type="match status" value="1"/>
</dbReference>
<evidence type="ECO:0000313" key="8">
    <source>
        <dbReference type="EMBL" id="HAT3584551.1"/>
    </source>
</evidence>
<evidence type="ECO:0000259" key="7">
    <source>
        <dbReference type="PROSITE" id="PS50924"/>
    </source>
</evidence>
<evidence type="ECO:0000259" key="6">
    <source>
        <dbReference type="PROSITE" id="PS50887"/>
    </source>
</evidence>
<feature type="transmembrane region" description="Helical" evidence="5">
    <location>
        <begin position="42"/>
        <end position="65"/>
    </location>
</feature>